<dbReference type="EMBL" id="NMUH01000002">
    <property type="protein sequence ID" value="MQL67829.1"/>
    <property type="molecule type" value="Genomic_DNA"/>
</dbReference>
<evidence type="ECO:0000313" key="2">
    <source>
        <dbReference type="Proteomes" id="UP000652761"/>
    </source>
</evidence>
<keyword evidence="2" id="KW-1185">Reference proteome</keyword>
<gene>
    <name evidence="1" type="ORF">Taro_000094</name>
</gene>
<evidence type="ECO:0000313" key="1">
    <source>
        <dbReference type="EMBL" id="MQL67829.1"/>
    </source>
</evidence>
<accession>A0A843TGK6</accession>
<name>A0A843TGK6_COLES</name>
<dbReference type="AlphaFoldDB" id="A0A843TGK6"/>
<proteinExistence type="predicted"/>
<organism evidence="1 2">
    <name type="scientific">Colocasia esculenta</name>
    <name type="common">Wild taro</name>
    <name type="synonym">Arum esculentum</name>
    <dbReference type="NCBI Taxonomy" id="4460"/>
    <lineage>
        <taxon>Eukaryota</taxon>
        <taxon>Viridiplantae</taxon>
        <taxon>Streptophyta</taxon>
        <taxon>Embryophyta</taxon>
        <taxon>Tracheophyta</taxon>
        <taxon>Spermatophyta</taxon>
        <taxon>Magnoliopsida</taxon>
        <taxon>Liliopsida</taxon>
        <taxon>Araceae</taxon>
        <taxon>Aroideae</taxon>
        <taxon>Colocasieae</taxon>
        <taxon>Colocasia</taxon>
    </lineage>
</organism>
<comment type="caution">
    <text evidence="1">The sequence shown here is derived from an EMBL/GenBank/DDBJ whole genome shotgun (WGS) entry which is preliminary data.</text>
</comment>
<dbReference type="Proteomes" id="UP000652761">
    <property type="component" value="Unassembled WGS sequence"/>
</dbReference>
<protein>
    <submittedName>
        <fullName evidence="1">Uncharacterized protein</fullName>
    </submittedName>
</protein>
<reference evidence="1" key="1">
    <citation type="submission" date="2017-07" db="EMBL/GenBank/DDBJ databases">
        <title>Taro Niue Genome Assembly and Annotation.</title>
        <authorList>
            <person name="Atibalentja N."/>
            <person name="Keating K."/>
            <person name="Fields C.J."/>
        </authorList>
    </citation>
    <scope>NUCLEOTIDE SEQUENCE</scope>
    <source>
        <strain evidence="1">Niue_2</strain>
        <tissue evidence="1">Leaf</tissue>
    </source>
</reference>
<sequence length="43" mass="4950">MFSRDSGPNLIKPPTSKFFYCWSSSSFVLNVSSKCHSLESYKR</sequence>